<gene>
    <name evidence="4" type="ORF">VTJ49DRAFT_5128</name>
</gene>
<keyword evidence="2" id="KW-1133">Transmembrane helix</keyword>
<accession>A0ABR3V3W7</accession>
<keyword evidence="5" id="KW-1185">Reference proteome</keyword>
<proteinExistence type="predicted"/>
<evidence type="ECO:0000256" key="2">
    <source>
        <dbReference type="SAM" id="Phobius"/>
    </source>
</evidence>
<keyword evidence="2" id="KW-0472">Membrane</keyword>
<feature type="signal peptide" evidence="3">
    <location>
        <begin position="1"/>
        <end position="19"/>
    </location>
</feature>
<keyword evidence="2" id="KW-0812">Transmembrane</keyword>
<name>A0ABR3V3W7_HUMIN</name>
<protein>
    <submittedName>
        <fullName evidence="4">Uncharacterized protein</fullName>
    </submittedName>
</protein>
<dbReference type="Proteomes" id="UP001583172">
    <property type="component" value="Unassembled WGS sequence"/>
</dbReference>
<sequence>MARRLVAALALLAARRVAAELEPFVDVVVRVDVQVKTPAADALSAIVHVPDANALAQGDDGYDACSVVDGQILECDAAGHLDTTAVPGAAARCLCCAGNRPLSASYASCASYVLNNAAGPDATTAYAIVSDIYATCRRDVSDCRGATRFSPTTTRSPAPAECTSMADVWNSCLFKVDPMTADEYDLASCACTDSSGKRNTAIQDYAKSCIPYARTSMSTNYPIITYIASFCDIFSGAPTQDATNPLVFTTVGTRTGLDLTAPTATSTSESNDDSDSSDPSADSAANPSSSTGLAAPSVAVPGFLAWFANLFSLFLSLLMLA</sequence>
<feature type="transmembrane region" description="Helical" evidence="2">
    <location>
        <begin position="298"/>
        <end position="320"/>
    </location>
</feature>
<feature type="chain" id="PRO_5046302948" evidence="3">
    <location>
        <begin position="20"/>
        <end position="321"/>
    </location>
</feature>
<evidence type="ECO:0000313" key="4">
    <source>
        <dbReference type="EMBL" id="KAL1836468.1"/>
    </source>
</evidence>
<feature type="compositionally biased region" description="Low complexity" evidence="1">
    <location>
        <begin position="277"/>
        <end position="288"/>
    </location>
</feature>
<comment type="caution">
    <text evidence="4">The sequence shown here is derived from an EMBL/GenBank/DDBJ whole genome shotgun (WGS) entry which is preliminary data.</text>
</comment>
<evidence type="ECO:0000313" key="5">
    <source>
        <dbReference type="Proteomes" id="UP001583172"/>
    </source>
</evidence>
<organism evidence="4 5">
    <name type="scientific">Humicola insolens</name>
    <name type="common">Soft-rot fungus</name>
    <dbReference type="NCBI Taxonomy" id="85995"/>
    <lineage>
        <taxon>Eukaryota</taxon>
        <taxon>Fungi</taxon>
        <taxon>Dikarya</taxon>
        <taxon>Ascomycota</taxon>
        <taxon>Pezizomycotina</taxon>
        <taxon>Sordariomycetes</taxon>
        <taxon>Sordariomycetidae</taxon>
        <taxon>Sordariales</taxon>
        <taxon>Chaetomiaceae</taxon>
        <taxon>Mycothermus</taxon>
    </lineage>
</organism>
<keyword evidence="3" id="KW-0732">Signal</keyword>
<dbReference type="EMBL" id="JAZGSY010000407">
    <property type="protein sequence ID" value="KAL1836468.1"/>
    <property type="molecule type" value="Genomic_DNA"/>
</dbReference>
<evidence type="ECO:0000256" key="1">
    <source>
        <dbReference type="SAM" id="MobiDB-lite"/>
    </source>
</evidence>
<evidence type="ECO:0000256" key="3">
    <source>
        <dbReference type="SAM" id="SignalP"/>
    </source>
</evidence>
<feature type="region of interest" description="Disordered" evidence="1">
    <location>
        <begin position="259"/>
        <end position="288"/>
    </location>
</feature>
<reference evidence="4 5" key="1">
    <citation type="journal article" date="2024" name="Commun. Biol.">
        <title>Comparative genomic analysis of thermophilic fungi reveals convergent evolutionary adaptations and gene losses.</title>
        <authorList>
            <person name="Steindorff A.S."/>
            <person name="Aguilar-Pontes M.V."/>
            <person name="Robinson A.J."/>
            <person name="Andreopoulos B."/>
            <person name="LaButti K."/>
            <person name="Kuo A."/>
            <person name="Mondo S."/>
            <person name="Riley R."/>
            <person name="Otillar R."/>
            <person name="Haridas S."/>
            <person name="Lipzen A."/>
            <person name="Grimwood J."/>
            <person name="Schmutz J."/>
            <person name="Clum A."/>
            <person name="Reid I.D."/>
            <person name="Moisan M.C."/>
            <person name="Butler G."/>
            <person name="Nguyen T.T.M."/>
            <person name="Dewar K."/>
            <person name="Conant G."/>
            <person name="Drula E."/>
            <person name="Henrissat B."/>
            <person name="Hansel C."/>
            <person name="Singer S."/>
            <person name="Hutchinson M.I."/>
            <person name="de Vries R.P."/>
            <person name="Natvig D.O."/>
            <person name="Powell A.J."/>
            <person name="Tsang A."/>
            <person name="Grigoriev I.V."/>
        </authorList>
    </citation>
    <scope>NUCLEOTIDE SEQUENCE [LARGE SCALE GENOMIC DNA]</scope>
    <source>
        <strain evidence="4 5">CBS 620.91</strain>
    </source>
</reference>